<reference evidence="2 3" key="1">
    <citation type="journal article" date="2018" name="Int. J. Syst. Evol. Microbiol.">
        <title>Zhouia spongiae sp. nov., isolated from a marine sponge.</title>
        <authorList>
            <person name="Zhuang L."/>
            <person name="Lin B."/>
            <person name="Qin F."/>
            <person name="Luo L."/>
        </authorList>
    </citation>
    <scope>NUCLEOTIDE SEQUENCE [LARGE SCALE GENOMIC DNA]</scope>
    <source>
        <strain evidence="2 3">HN-Y44</strain>
    </source>
</reference>
<evidence type="ECO:0000259" key="1">
    <source>
        <dbReference type="Pfam" id="PF09603"/>
    </source>
</evidence>
<gene>
    <name evidence="2" type="ORF">MQE36_02805</name>
</gene>
<keyword evidence="3" id="KW-1185">Reference proteome</keyword>
<dbReference type="RefSeq" id="WP_242937682.1">
    <property type="nucleotide sequence ID" value="NZ_CP094326.1"/>
</dbReference>
<evidence type="ECO:0000313" key="2">
    <source>
        <dbReference type="EMBL" id="UNY99282.1"/>
    </source>
</evidence>
<proteinExistence type="predicted"/>
<dbReference type="EMBL" id="CP094326">
    <property type="protein sequence ID" value="UNY99282.1"/>
    <property type="molecule type" value="Genomic_DNA"/>
</dbReference>
<dbReference type="PROSITE" id="PS51257">
    <property type="entry name" value="PROKAR_LIPOPROTEIN"/>
    <property type="match status" value="1"/>
</dbReference>
<dbReference type="InterPro" id="IPR011871">
    <property type="entry name" value="Fib_succ_major"/>
</dbReference>
<protein>
    <recommendedName>
        <fullName evidence="1">Fibrobacter succinogenes major paralogous domain-containing protein</fullName>
    </recommendedName>
</protein>
<dbReference type="Proteomes" id="UP000829476">
    <property type="component" value="Chromosome"/>
</dbReference>
<dbReference type="Pfam" id="PF09603">
    <property type="entry name" value="Fib_succ_major"/>
    <property type="match status" value="1"/>
</dbReference>
<feature type="domain" description="Fibrobacter succinogenes major paralogous" evidence="1">
    <location>
        <begin position="46"/>
        <end position="196"/>
    </location>
</feature>
<name>A0ABY3YN80_9FLAO</name>
<sequence>MKQLTLGLLLCFGLLTSCNNDDDSFSETFETGTYTDKRDGQEYPTIRIGDQIWMSENMRFDTNDTESICYANETYNCFVYGKLYTGNAAQTVCPEGWHLPSTEEWDELFDYFGGTDVAYAFLEPYGKIQGHTIEFNILPAGRYIGSFQNILEEGHYWTSTDGGYPDSYRYINYKPGASFTTPGASQTVMQSCRCIKDGD</sequence>
<evidence type="ECO:0000313" key="3">
    <source>
        <dbReference type="Proteomes" id="UP000829476"/>
    </source>
</evidence>
<accession>A0ABY3YN80</accession>
<organism evidence="2 3">
    <name type="scientific">Zhouia spongiae</name>
    <dbReference type="NCBI Taxonomy" id="2202721"/>
    <lineage>
        <taxon>Bacteria</taxon>
        <taxon>Pseudomonadati</taxon>
        <taxon>Bacteroidota</taxon>
        <taxon>Flavobacteriia</taxon>
        <taxon>Flavobacteriales</taxon>
        <taxon>Flavobacteriaceae</taxon>
        <taxon>Zhouia</taxon>
    </lineage>
</organism>
<dbReference type="NCBIfam" id="TIGR02145">
    <property type="entry name" value="Fib_succ_major"/>
    <property type="match status" value="1"/>
</dbReference>